<dbReference type="EMBL" id="AMQM01009803">
    <property type="status" value="NOT_ANNOTATED_CDS"/>
    <property type="molecule type" value="Genomic_DNA"/>
</dbReference>
<dbReference type="eggNOG" id="KOG2823">
    <property type="taxonomic scope" value="Eukaryota"/>
</dbReference>
<dbReference type="EnsemblMetazoa" id="HelroT195124">
    <property type="protein sequence ID" value="HelroP195124"/>
    <property type="gene ID" value="HelroG195124"/>
</dbReference>
<feature type="compositionally biased region" description="Basic and acidic residues" evidence="6">
    <location>
        <begin position="27"/>
        <end position="43"/>
    </location>
</feature>
<comment type="subcellular location">
    <subcellularLocation>
        <location evidence="5">Nucleus</location>
        <location evidence="5">Nucleolus</location>
    </subcellularLocation>
    <subcellularLocation>
        <location evidence="5">Nucleus</location>
        <location evidence="5">Nucleoplasm</location>
    </subcellularLocation>
</comment>
<evidence type="ECO:0000313" key="8">
    <source>
        <dbReference type="EnsemblMetazoa" id="HelroP195124"/>
    </source>
</evidence>
<accession>T1FWS1</accession>
<dbReference type="InterPro" id="IPR011687">
    <property type="entry name" value="Nop53/GLTSCR2"/>
</dbReference>
<reference evidence="7 9" key="2">
    <citation type="journal article" date="2013" name="Nature">
        <title>Insights into bilaterian evolution from three spiralian genomes.</title>
        <authorList>
            <person name="Simakov O."/>
            <person name="Marletaz F."/>
            <person name="Cho S.J."/>
            <person name="Edsinger-Gonzales E."/>
            <person name="Havlak P."/>
            <person name="Hellsten U."/>
            <person name="Kuo D.H."/>
            <person name="Larsson T."/>
            <person name="Lv J."/>
            <person name="Arendt D."/>
            <person name="Savage R."/>
            <person name="Osoegawa K."/>
            <person name="de Jong P."/>
            <person name="Grimwood J."/>
            <person name="Chapman J.A."/>
            <person name="Shapiro H."/>
            <person name="Aerts A."/>
            <person name="Otillar R.P."/>
            <person name="Terry A.Y."/>
            <person name="Boore J.L."/>
            <person name="Grigoriev I.V."/>
            <person name="Lindberg D.R."/>
            <person name="Seaver E.C."/>
            <person name="Weisblat D.A."/>
            <person name="Putnam N.H."/>
            <person name="Rokhsar D.S."/>
        </authorList>
    </citation>
    <scope>NUCLEOTIDE SEQUENCE</scope>
</reference>
<dbReference type="STRING" id="6412.T1FWS1"/>
<dbReference type="HOGENOM" id="CLU_035888_0_1_1"/>
<dbReference type="CTD" id="20213266"/>
<dbReference type="PANTHER" id="PTHR14211:SF7">
    <property type="entry name" value="RIBOSOME BIOGENESIS PROTEIN NOP53"/>
    <property type="match status" value="1"/>
</dbReference>
<comment type="function">
    <text evidence="5">May play a role in ribosome biogenesis.</text>
</comment>
<dbReference type="KEGG" id="hro:HELRODRAFT_195124"/>
<sequence length="408" mass="48105">MSSPSPSLKKRRVSKKRKSSWRKHSSKKEVEEYLENKRLDDRTGGPISEKDDEEIFFFGKEATKEEVPDRRSRRQSRSAECHSSIHSLDSHIKPIKSSRAPKENPKAKLFELKYKDPLDVDDGGEMKFYDIWHKKDDSGFPEGDVFVHSRRVCRKMPIKPPRNFGKKSSAAGAIPLPHPGISYNPSFQDHQKVLSDVLEAELKKEKEERRIYNATDAMFPTKDEMPTQETWLEEMSQGLGGIMPGRSNDDEDDDDDDEKEGNRIGISHNAPVRRDNKKTERERKKMMKVRVAEKELRRKKKMEALEKSEKFKLKSLKKQLHRQEMERAARKTRKEWMNEKRMMTRPRKLGKSRFVEPQPPIKLTDELEGSLRLLKLQYLIFIYLKWCRKPKRYRPKVFEKSSYKDVDK</sequence>
<reference evidence="9" key="1">
    <citation type="submission" date="2012-12" db="EMBL/GenBank/DDBJ databases">
        <authorList>
            <person name="Hellsten U."/>
            <person name="Grimwood J."/>
            <person name="Chapman J.A."/>
            <person name="Shapiro H."/>
            <person name="Aerts A."/>
            <person name="Otillar R.P."/>
            <person name="Terry A.Y."/>
            <person name="Boore J.L."/>
            <person name="Simakov O."/>
            <person name="Marletaz F."/>
            <person name="Cho S.-J."/>
            <person name="Edsinger-Gonzales E."/>
            <person name="Havlak P."/>
            <person name="Kuo D.-H."/>
            <person name="Larsson T."/>
            <person name="Lv J."/>
            <person name="Arendt D."/>
            <person name="Savage R."/>
            <person name="Osoegawa K."/>
            <person name="de Jong P."/>
            <person name="Lindberg D.R."/>
            <person name="Seaver E.C."/>
            <person name="Weisblat D.A."/>
            <person name="Putnam N.H."/>
            <person name="Grigoriev I.V."/>
            <person name="Rokhsar D.S."/>
        </authorList>
    </citation>
    <scope>NUCLEOTIDE SEQUENCE</scope>
</reference>
<dbReference type="GO" id="GO:0006364">
    <property type="term" value="P:rRNA processing"/>
    <property type="evidence" value="ECO:0000318"/>
    <property type="project" value="GO_Central"/>
</dbReference>
<dbReference type="RefSeq" id="XP_009021578.1">
    <property type="nucleotide sequence ID" value="XM_009023330.1"/>
</dbReference>
<feature type="region of interest" description="Disordered" evidence="6">
    <location>
        <begin position="157"/>
        <end position="187"/>
    </location>
</feature>
<proteinExistence type="inferred from homology"/>
<dbReference type="GeneID" id="20213266"/>
<dbReference type="GO" id="GO:0005654">
    <property type="term" value="C:nucleoplasm"/>
    <property type="evidence" value="ECO:0007669"/>
    <property type="project" value="UniProtKB-SubCell"/>
</dbReference>
<feature type="compositionally biased region" description="Basic and acidic residues" evidence="6">
    <location>
        <begin position="61"/>
        <end position="70"/>
    </location>
</feature>
<feature type="region of interest" description="Disordered" evidence="6">
    <location>
        <begin position="234"/>
        <end position="288"/>
    </location>
</feature>
<dbReference type="GO" id="GO:0000027">
    <property type="term" value="P:ribosomal large subunit assembly"/>
    <property type="evidence" value="ECO:0000318"/>
    <property type="project" value="GO_Central"/>
</dbReference>
<evidence type="ECO:0000313" key="9">
    <source>
        <dbReference type="Proteomes" id="UP000015101"/>
    </source>
</evidence>
<evidence type="ECO:0000256" key="2">
    <source>
        <dbReference type="ARBA" id="ARBA00018339"/>
    </source>
</evidence>
<reference evidence="8" key="3">
    <citation type="submission" date="2015-06" db="UniProtKB">
        <authorList>
            <consortium name="EnsemblMetazoa"/>
        </authorList>
    </citation>
    <scope>IDENTIFICATION</scope>
</reference>
<protein>
    <recommendedName>
        <fullName evidence="2 5">Ribosome biogenesis protein NOP53</fullName>
    </recommendedName>
</protein>
<feature type="region of interest" description="Disordered" evidence="6">
    <location>
        <begin position="1"/>
        <end position="104"/>
    </location>
</feature>
<dbReference type="InParanoid" id="T1FWS1"/>
<keyword evidence="3 5" id="KW-0690">Ribosome biogenesis</keyword>
<keyword evidence="9" id="KW-1185">Reference proteome</keyword>
<dbReference type="Proteomes" id="UP000015101">
    <property type="component" value="Unassembled WGS sequence"/>
</dbReference>
<evidence type="ECO:0000256" key="6">
    <source>
        <dbReference type="SAM" id="MobiDB-lite"/>
    </source>
</evidence>
<keyword evidence="4 5" id="KW-0539">Nucleus</keyword>
<dbReference type="OMA" id="KPYDLWG"/>
<feature type="region of interest" description="Disordered" evidence="6">
    <location>
        <begin position="314"/>
        <end position="338"/>
    </location>
</feature>
<dbReference type="AlphaFoldDB" id="T1FWS1"/>
<feature type="compositionally biased region" description="Acidic residues" evidence="6">
    <location>
        <begin position="249"/>
        <end position="259"/>
    </location>
</feature>
<evidence type="ECO:0000256" key="5">
    <source>
        <dbReference type="PIRNR" id="PIRNR017302"/>
    </source>
</evidence>
<feature type="compositionally biased region" description="Basic and acidic residues" evidence="6">
    <location>
        <begin position="272"/>
        <end position="283"/>
    </location>
</feature>
<dbReference type="Pfam" id="PF07767">
    <property type="entry name" value="Nop53"/>
    <property type="match status" value="1"/>
</dbReference>
<comment type="similarity">
    <text evidence="1 5">Belongs to the NOP53 family.</text>
</comment>
<dbReference type="FunCoup" id="T1FWS1">
    <property type="interactions" value="1147"/>
</dbReference>
<dbReference type="GO" id="GO:0008097">
    <property type="term" value="F:5S rRNA binding"/>
    <property type="evidence" value="ECO:0000318"/>
    <property type="project" value="GO_Central"/>
</dbReference>
<evidence type="ECO:0000256" key="4">
    <source>
        <dbReference type="ARBA" id="ARBA00023242"/>
    </source>
</evidence>
<feature type="compositionally biased region" description="Basic and acidic residues" evidence="6">
    <location>
        <begin position="321"/>
        <end position="338"/>
    </location>
</feature>
<gene>
    <name evidence="8" type="primary">20213266</name>
    <name evidence="7" type="ORF">HELRODRAFT_195124</name>
</gene>
<feature type="compositionally biased region" description="Basic residues" evidence="6">
    <location>
        <begin position="8"/>
        <end position="26"/>
    </location>
</feature>
<dbReference type="EMBL" id="KB096979">
    <property type="protein sequence ID" value="ESO00324.1"/>
    <property type="molecule type" value="Genomic_DNA"/>
</dbReference>
<evidence type="ECO:0000256" key="3">
    <source>
        <dbReference type="ARBA" id="ARBA00022517"/>
    </source>
</evidence>
<organism evidence="8 9">
    <name type="scientific">Helobdella robusta</name>
    <name type="common">Californian leech</name>
    <dbReference type="NCBI Taxonomy" id="6412"/>
    <lineage>
        <taxon>Eukaryota</taxon>
        <taxon>Metazoa</taxon>
        <taxon>Spiralia</taxon>
        <taxon>Lophotrochozoa</taxon>
        <taxon>Annelida</taxon>
        <taxon>Clitellata</taxon>
        <taxon>Hirudinea</taxon>
        <taxon>Rhynchobdellida</taxon>
        <taxon>Glossiphoniidae</taxon>
        <taxon>Helobdella</taxon>
    </lineage>
</organism>
<evidence type="ECO:0000256" key="1">
    <source>
        <dbReference type="ARBA" id="ARBA00008838"/>
    </source>
</evidence>
<name>T1FWS1_HELRO</name>
<dbReference type="PANTHER" id="PTHR14211">
    <property type="entry name" value="GLIOMA SUPPRESSOR CANDIDATE REGION GENE 2"/>
    <property type="match status" value="1"/>
</dbReference>
<dbReference type="PIRSF" id="PIRSF017302">
    <property type="entry name" value="Gltscr2"/>
    <property type="match status" value="1"/>
</dbReference>
<dbReference type="GO" id="GO:0005730">
    <property type="term" value="C:nucleolus"/>
    <property type="evidence" value="ECO:0000318"/>
    <property type="project" value="GO_Central"/>
</dbReference>
<dbReference type="OrthoDB" id="5072at2759"/>
<evidence type="ECO:0000313" key="7">
    <source>
        <dbReference type="EMBL" id="ESO00324.1"/>
    </source>
</evidence>